<dbReference type="Proteomes" id="UP000186855">
    <property type="component" value="Unassembled WGS sequence"/>
</dbReference>
<evidence type="ECO:0000256" key="1">
    <source>
        <dbReference type="SAM" id="MobiDB-lite"/>
    </source>
</evidence>
<dbReference type="EMBL" id="MSKI01000107">
    <property type="protein sequence ID" value="OLO50813.1"/>
    <property type="molecule type" value="Genomic_DNA"/>
</dbReference>
<accession>A0A1Q8VRV0</accession>
<name>A0A1Q8VRV0_9ACTO</name>
<reference evidence="2 3" key="1">
    <citation type="submission" date="2016-12" db="EMBL/GenBank/DDBJ databases">
        <title>Genomic comparison of strains in the 'Actinomyces naeslundii' group.</title>
        <authorList>
            <person name="Mughal S.R."/>
            <person name="Do T."/>
            <person name="Gilbert S.C."/>
            <person name="Witherden E.A."/>
            <person name="Didelot X."/>
            <person name="Beighton D."/>
        </authorList>
    </citation>
    <scope>NUCLEOTIDE SEQUENCE [LARGE SCALE GENOMIC DNA]</scope>
    <source>
        <strain evidence="2 3">S24V</strain>
    </source>
</reference>
<organism evidence="2 3">
    <name type="scientific">Actinomyces oris</name>
    <dbReference type="NCBI Taxonomy" id="544580"/>
    <lineage>
        <taxon>Bacteria</taxon>
        <taxon>Bacillati</taxon>
        <taxon>Actinomycetota</taxon>
        <taxon>Actinomycetes</taxon>
        <taxon>Actinomycetales</taxon>
        <taxon>Actinomycetaceae</taxon>
        <taxon>Actinomyces</taxon>
    </lineage>
</organism>
<gene>
    <name evidence="2" type="ORF">BKH30_09175</name>
</gene>
<feature type="non-terminal residue" evidence="2">
    <location>
        <position position="228"/>
    </location>
</feature>
<feature type="compositionally biased region" description="Low complexity" evidence="1">
    <location>
        <begin position="45"/>
        <end position="62"/>
    </location>
</feature>
<sequence length="228" mass="23542">MLSRLPGVSGRVASRRSFVGLSVLVGVGLPVLAACDPQEGPENKSGSASPSASASGPAQAGSTQWQKLDGHVMGHKVSVEVSPVIRQDDKTSYIAVKLTRASDDASIDAVQASSYKDDSGNKLNVSNYLGVPSIFRPGTGASLVKLLDTATGRVWSAINGSGVFLELTPGEDMTSYLSFGKVDTDTVTVMVPMAGFTTVSVLDASDAKKAKIDLSIAQAALEQSSHAV</sequence>
<evidence type="ECO:0000313" key="2">
    <source>
        <dbReference type="EMBL" id="OLO50813.1"/>
    </source>
</evidence>
<feature type="region of interest" description="Disordered" evidence="1">
    <location>
        <begin position="38"/>
        <end position="65"/>
    </location>
</feature>
<keyword evidence="2" id="KW-0966">Cell projection</keyword>
<protein>
    <submittedName>
        <fullName evidence="2">Flagellar motor protein MotB</fullName>
    </submittedName>
</protein>
<keyword evidence="2" id="KW-0969">Cilium</keyword>
<proteinExistence type="predicted"/>
<evidence type="ECO:0000313" key="3">
    <source>
        <dbReference type="Proteomes" id="UP000186855"/>
    </source>
</evidence>
<dbReference type="PROSITE" id="PS51257">
    <property type="entry name" value="PROKAR_LIPOPROTEIN"/>
    <property type="match status" value="1"/>
</dbReference>
<keyword evidence="2" id="KW-0282">Flagellum</keyword>
<comment type="caution">
    <text evidence="2">The sequence shown here is derived from an EMBL/GenBank/DDBJ whole genome shotgun (WGS) entry which is preliminary data.</text>
</comment>
<dbReference type="AlphaFoldDB" id="A0A1Q8VRV0"/>